<reference evidence="3" key="1">
    <citation type="submission" date="2010-12" db="EMBL/GenBank/DDBJ databases">
        <title>The genome sequence of Filifactor alocis strain ATCC 35896.</title>
        <authorList>
            <consortium name="The Broad Institute Genome Sequencing Platform"/>
            <person name="Ward D."/>
            <person name="Earl A."/>
            <person name="Feldgarden M."/>
            <person name="Young S.K."/>
            <person name="Gargeya S."/>
            <person name="Zeng Q."/>
            <person name="Alvarado L."/>
            <person name="Berlin A."/>
            <person name="Bochicchio J."/>
            <person name="Chapman S.B."/>
            <person name="Chen Z."/>
            <person name="Freedman E."/>
            <person name="Gellesch M."/>
            <person name="Goldberg J."/>
            <person name="Griggs A."/>
            <person name="Gujja S."/>
            <person name="Heilman E."/>
            <person name="Heiman D."/>
            <person name="Howarth C."/>
            <person name="Mehta T."/>
            <person name="Neiman D."/>
            <person name="Pearson M."/>
            <person name="Roberts A."/>
            <person name="Saif S."/>
            <person name="Shea T."/>
            <person name="Shenoy N."/>
            <person name="Sisk P."/>
            <person name="Stolte C."/>
            <person name="Sykes S."/>
            <person name="White J."/>
            <person name="Yandava C."/>
            <person name="Izard J."/>
            <person name="Blanton J.M."/>
            <person name="Baranova O.V."/>
            <person name="Tanner A.C."/>
            <person name="Dewhirst F.E."/>
            <person name="Haas B."/>
            <person name="Nusbaum C."/>
            <person name="Birren B."/>
        </authorList>
    </citation>
    <scope>NUCLEOTIDE SEQUENCE [LARGE SCALE GENOMIC DNA]</scope>
    <source>
        <strain evidence="3">ATCC 35896 / D40 B5</strain>
    </source>
</reference>
<proteinExistence type="predicted"/>
<dbReference type="SUPFAM" id="SSF48452">
    <property type="entry name" value="TPR-like"/>
    <property type="match status" value="2"/>
</dbReference>
<dbReference type="Pfam" id="PF13181">
    <property type="entry name" value="TPR_8"/>
    <property type="match status" value="1"/>
</dbReference>
<evidence type="ECO:0000313" key="2">
    <source>
        <dbReference type="EMBL" id="EFE28448.1"/>
    </source>
</evidence>
<keyword evidence="3" id="KW-1185">Reference proteome</keyword>
<dbReference type="AlphaFoldDB" id="D6GS07"/>
<dbReference type="Proteomes" id="UP000007468">
    <property type="component" value="Chromosome"/>
</dbReference>
<evidence type="ECO:0000313" key="3">
    <source>
        <dbReference type="Proteomes" id="UP000007468"/>
    </source>
</evidence>
<gene>
    <name evidence="2" type="ordered locus">HMPREF0389_00363</name>
</gene>
<dbReference type="EMBL" id="CP002390">
    <property type="protein sequence ID" value="EFE28448.1"/>
    <property type="molecule type" value="Genomic_DNA"/>
</dbReference>
<dbReference type="PROSITE" id="PS50005">
    <property type="entry name" value="TPR"/>
    <property type="match status" value="2"/>
</dbReference>
<dbReference type="eggNOG" id="COG0457">
    <property type="taxonomic scope" value="Bacteria"/>
</dbReference>
<dbReference type="KEGG" id="faa:HMPREF0389_00363"/>
<evidence type="ECO:0000256" key="1">
    <source>
        <dbReference type="PROSITE-ProRule" id="PRU00339"/>
    </source>
</evidence>
<feature type="repeat" description="TPR" evidence="1">
    <location>
        <begin position="292"/>
        <end position="325"/>
    </location>
</feature>
<protein>
    <submittedName>
        <fullName evidence="2">Tetratricopeptide repeat protein</fullName>
    </submittedName>
</protein>
<keyword evidence="1" id="KW-0802">TPR repeat</keyword>
<dbReference type="STRING" id="546269.HMPREF0389_00363"/>
<name>D6GS07_FILAD</name>
<dbReference type="RefSeq" id="WP_014261944.1">
    <property type="nucleotide sequence ID" value="NC_016630.1"/>
</dbReference>
<dbReference type="SMART" id="SM00028">
    <property type="entry name" value="TPR"/>
    <property type="match status" value="4"/>
</dbReference>
<sequence>MSCIDIHLRKNIEKLRFLELPKEYFRDCDDFIYDNEIQVPIFTDYLEEMILKKKEGISIGEALKSMGYVMGIDKDFKYNNLYFKIIQKYISNPTAFFSSYANTEYNKGEYRNAIIILSCIIHFYSTELDVLFNYANLCKGMIDRTNNPEEKENFYYESKRVFKLIVKHNPRFAMAQYQLGFFFLNDNCLEDAKNSFEIAKKYISEDNMDILEDIDIQINNIKNINSLSIIEKLIEEGNIDLAIRDLYKFHPFRNEEKYKRFFLLGYGYRIKGEYKKAIEHYSHAFDLCNTEVELISELALCFAMMNDFEQAEELYLAALDLSPDSAVLLCNLSMVYMNMNELGLSEKYIKQALDLDDKDEIALSVWRALKKLI</sequence>
<dbReference type="Gene3D" id="1.25.40.10">
    <property type="entry name" value="Tetratricopeptide repeat domain"/>
    <property type="match status" value="2"/>
</dbReference>
<dbReference type="PANTHER" id="PTHR12558:SF13">
    <property type="entry name" value="CELL DIVISION CYCLE PROTEIN 27 HOMOLOG"/>
    <property type="match status" value="1"/>
</dbReference>
<dbReference type="PANTHER" id="PTHR12558">
    <property type="entry name" value="CELL DIVISION CYCLE 16,23,27"/>
    <property type="match status" value="1"/>
</dbReference>
<organism evidence="2 3">
    <name type="scientific">Filifactor alocis (strain ATCC 35896 / CCUG 47790 / D40 B5)</name>
    <name type="common">Fusobacterium alocis</name>
    <dbReference type="NCBI Taxonomy" id="546269"/>
    <lineage>
        <taxon>Bacteria</taxon>
        <taxon>Bacillati</taxon>
        <taxon>Bacillota</taxon>
        <taxon>Clostridia</taxon>
        <taxon>Peptostreptococcales</taxon>
        <taxon>Filifactoraceae</taxon>
        <taxon>Filifactor</taxon>
    </lineage>
</organism>
<dbReference type="InterPro" id="IPR019734">
    <property type="entry name" value="TPR_rpt"/>
</dbReference>
<dbReference type="OrthoDB" id="358807at2"/>
<feature type="repeat" description="TPR" evidence="1">
    <location>
        <begin position="258"/>
        <end position="291"/>
    </location>
</feature>
<dbReference type="InterPro" id="IPR011990">
    <property type="entry name" value="TPR-like_helical_dom_sf"/>
</dbReference>
<accession>D6GS07</accession>